<reference evidence="7 8" key="1">
    <citation type="submission" date="2016-10" db="EMBL/GenBank/DDBJ databases">
        <authorList>
            <person name="de Groot N.N."/>
        </authorList>
    </citation>
    <scope>NUCLEOTIDE SEQUENCE [LARGE SCALE GENOMIC DNA]</scope>
    <source>
        <strain evidence="7 8">NLAE-zl-C500</strain>
    </source>
</reference>
<keyword evidence="2" id="KW-0201">Cytochrome c-type biogenesis</keyword>
<dbReference type="GO" id="GO:0030313">
    <property type="term" value="C:cell envelope"/>
    <property type="evidence" value="ECO:0007669"/>
    <property type="project" value="UniProtKB-SubCell"/>
</dbReference>
<feature type="chain" id="PRO_5010383982" description="Thioredoxin domain-containing protein" evidence="5">
    <location>
        <begin position="22"/>
        <end position="374"/>
    </location>
</feature>
<evidence type="ECO:0000313" key="8">
    <source>
        <dbReference type="Proteomes" id="UP000183670"/>
    </source>
</evidence>
<dbReference type="PANTHER" id="PTHR42852:SF6">
    <property type="entry name" value="THIOL:DISULFIDE INTERCHANGE PROTEIN DSBE"/>
    <property type="match status" value="1"/>
</dbReference>
<evidence type="ECO:0000259" key="6">
    <source>
        <dbReference type="PROSITE" id="PS51352"/>
    </source>
</evidence>
<dbReference type="InterPro" id="IPR013740">
    <property type="entry name" value="Redoxin"/>
</dbReference>
<evidence type="ECO:0000256" key="2">
    <source>
        <dbReference type="ARBA" id="ARBA00022748"/>
    </source>
</evidence>
<dbReference type="GO" id="GO:0016491">
    <property type="term" value="F:oxidoreductase activity"/>
    <property type="evidence" value="ECO:0007669"/>
    <property type="project" value="InterPro"/>
</dbReference>
<dbReference type="EMBL" id="FMYE01000027">
    <property type="protein sequence ID" value="SDB77784.1"/>
    <property type="molecule type" value="Genomic_DNA"/>
</dbReference>
<evidence type="ECO:0000256" key="4">
    <source>
        <dbReference type="ARBA" id="ARBA00023284"/>
    </source>
</evidence>
<protein>
    <recommendedName>
        <fullName evidence="6">Thioredoxin domain-containing protein</fullName>
    </recommendedName>
</protein>
<dbReference type="Proteomes" id="UP000183670">
    <property type="component" value="Unassembled WGS sequence"/>
</dbReference>
<evidence type="ECO:0000256" key="5">
    <source>
        <dbReference type="SAM" id="SignalP"/>
    </source>
</evidence>
<dbReference type="InterPro" id="IPR013766">
    <property type="entry name" value="Thioredoxin_domain"/>
</dbReference>
<dbReference type="CDD" id="cd02966">
    <property type="entry name" value="TlpA_like_family"/>
    <property type="match status" value="1"/>
</dbReference>
<name>A0A1G6G726_BACOV</name>
<dbReference type="InterPro" id="IPR036249">
    <property type="entry name" value="Thioredoxin-like_sf"/>
</dbReference>
<gene>
    <name evidence="7" type="ORF">SAMN05192581_102745</name>
</gene>
<dbReference type="AlphaFoldDB" id="A0A1G6G726"/>
<keyword evidence="5" id="KW-0732">Signal</keyword>
<dbReference type="GO" id="GO:0017004">
    <property type="term" value="P:cytochrome complex assembly"/>
    <property type="evidence" value="ECO:0007669"/>
    <property type="project" value="UniProtKB-KW"/>
</dbReference>
<feature type="signal peptide" evidence="5">
    <location>
        <begin position="1"/>
        <end position="21"/>
    </location>
</feature>
<organism evidence="7 8">
    <name type="scientific">Bacteroides ovatus</name>
    <dbReference type="NCBI Taxonomy" id="28116"/>
    <lineage>
        <taxon>Bacteria</taxon>
        <taxon>Pseudomonadati</taxon>
        <taxon>Bacteroidota</taxon>
        <taxon>Bacteroidia</taxon>
        <taxon>Bacteroidales</taxon>
        <taxon>Bacteroidaceae</taxon>
        <taxon>Bacteroides</taxon>
    </lineage>
</organism>
<dbReference type="RefSeq" id="WP_074558707.1">
    <property type="nucleotide sequence ID" value="NZ_FMYE01000027.1"/>
</dbReference>
<dbReference type="PROSITE" id="PS51352">
    <property type="entry name" value="THIOREDOXIN_2"/>
    <property type="match status" value="1"/>
</dbReference>
<dbReference type="SUPFAM" id="SSF52833">
    <property type="entry name" value="Thioredoxin-like"/>
    <property type="match status" value="1"/>
</dbReference>
<evidence type="ECO:0000313" key="7">
    <source>
        <dbReference type="EMBL" id="SDB77784.1"/>
    </source>
</evidence>
<proteinExistence type="predicted"/>
<keyword evidence="4" id="KW-0676">Redox-active center</keyword>
<dbReference type="Pfam" id="PF08534">
    <property type="entry name" value="Redoxin"/>
    <property type="match status" value="1"/>
</dbReference>
<keyword evidence="3" id="KW-1015">Disulfide bond</keyword>
<dbReference type="PANTHER" id="PTHR42852">
    <property type="entry name" value="THIOL:DISULFIDE INTERCHANGE PROTEIN DSBE"/>
    <property type="match status" value="1"/>
</dbReference>
<evidence type="ECO:0000256" key="1">
    <source>
        <dbReference type="ARBA" id="ARBA00004196"/>
    </source>
</evidence>
<accession>A0A1G6G726</accession>
<feature type="domain" description="Thioredoxin" evidence="6">
    <location>
        <begin position="234"/>
        <end position="374"/>
    </location>
</feature>
<dbReference type="InterPro" id="IPR050553">
    <property type="entry name" value="Thioredoxin_ResA/DsbE_sf"/>
</dbReference>
<comment type="subcellular location">
    <subcellularLocation>
        <location evidence="1">Cell envelope</location>
    </subcellularLocation>
</comment>
<sequence>MKKIPFLLSVLFLSLPVWMQAQEKGFVLKGCLPGMRDGVKVALLNSENLSSETIVETTAKNGCFELRGKVAHPILCTLTTNNLDLLAQYAPHPDSVNTDSIRWTYTSVFLDNAEMKVEAARYSDLFTDWSVTPYFRITGGEVQNDFNEYNLSLYQASDGNPQKDDQTETEKSWDFILSHPHSVISVYFANNMLQRGYGLTKEQVDKLEKAVVSVPADTARFTLFKSLIEYAKQTTVGAPLVNLELTSTDGKTVNLEDIVPKDKFVLIDFWASWCGMCLYAMPDIKKLQEQYHEQFVVIGVSCDRDEKAWRNMMEKKKMPWKQYLLSKQGYEDFFKKYRVGNSVPYYTMIAPDGKVMKAPSGVEEISTILKLYCK</sequence>
<evidence type="ECO:0000256" key="3">
    <source>
        <dbReference type="ARBA" id="ARBA00023157"/>
    </source>
</evidence>
<dbReference type="Gene3D" id="3.40.30.10">
    <property type="entry name" value="Glutaredoxin"/>
    <property type="match status" value="1"/>
</dbReference>